<dbReference type="InterPro" id="IPR002557">
    <property type="entry name" value="Chitin-bd_dom"/>
</dbReference>
<evidence type="ECO:0000259" key="2">
    <source>
        <dbReference type="PROSITE" id="PS50940"/>
    </source>
</evidence>
<dbReference type="PROSITE" id="PS50940">
    <property type="entry name" value="CHIT_BIND_II"/>
    <property type="match status" value="1"/>
</dbReference>
<dbReference type="GO" id="GO:0005576">
    <property type="term" value="C:extracellular region"/>
    <property type="evidence" value="ECO:0007669"/>
    <property type="project" value="InterPro"/>
</dbReference>
<dbReference type="Pfam" id="PF01607">
    <property type="entry name" value="CBM_14"/>
    <property type="match status" value="1"/>
</dbReference>
<feature type="signal peptide" evidence="1">
    <location>
        <begin position="1"/>
        <end position="20"/>
    </location>
</feature>
<dbReference type="EMBL" id="GFTR01004393">
    <property type="protein sequence ID" value="JAW12033.1"/>
    <property type="molecule type" value="Transcribed_RNA"/>
</dbReference>
<feature type="chain" id="PRO_5012126674" evidence="1">
    <location>
        <begin position="21"/>
        <end position="272"/>
    </location>
</feature>
<sequence>MYYYYISAVVSVAFLAYVQCYLDTNGLCTQQEMTCSRKCSSVAYCPGEAVMPLLLSCYGETPYCNQGKCTHSYNPYCNQPYNPLFYCPEEDGTYPDPLDCTKFHICLKGIPYTAYCNTPGLVFSTETLSCVRQSSEHQCGKAVCAGNGTWAIYSSDQKYAFFCVNSLPTVLKHCNTSYVFNTQTEKCEFKCPKEGLFQDDSYDPSSYIECSLLYGSNYVITKRNCPNDEHVRSVFEPETSQCVRINYNYTTAASTRAYFTTTAVSSNYTRYT</sequence>
<protein>
    <submittedName>
        <fullName evidence="3">Putative chitin binding peritrophin-a domain protein</fullName>
    </submittedName>
</protein>
<proteinExistence type="predicted"/>
<dbReference type="SMART" id="SM00494">
    <property type="entry name" value="ChtBD2"/>
    <property type="match status" value="2"/>
</dbReference>
<dbReference type="AlphaFoldDB" id="A0A224XVA4"/>
<dbReference type="Gene3D" id="2.170.140.10">
    <property type="entry name" value="Chitin binding domain"/>
    <property type="match status" value="1"/>
</dbReference>
<evidence type="ECO:0000313" key="3">
    <source>
        <dbReference type="EMBL" id="JAW12033.1"/>
    </source>
</evidence>
<accession>A0A224XVA4</accession>
<dbReference type="InterPro" id="IPR036508">
    <property type="entry name" value="Chitin-bd_dom_sf"/>
</dbReference>
<evidence type="ECO:0000256" key="1">
    <source>
        <dbReference type="SAM" id="SignalP"/>
    </source>
</evidence>
<reference evidence="3" key="1">
    <citation type="journal article" date="2018" name="PLoS Negl. Trop. Dis.">
        <title>An insight into the salivary gland and fat body transcriptome of Panstrongylus lignarius (Hemiptera: Heteroptera), the main vector of Chagas disease in Peru.</title>
        <authorList>
            <person name="Nevoa J.C."/>
            <person name="Mendes M.T."/>
            <person name="da Silva M.V."/>
            <person name="Soares S.C."/>
            <person name="Oliveira C.J.F."/>
            <person name="Ribeiro J.M.C."/>
        </authorList>
    </citation>
    <scope>NUCLEOTIDE SEQUENCE</scope>
</reference>
<keyword evidence="1" id="KW-0732">Signal</keyword>
<name>A0A224XVA4_9HEMI</name>
<feature type="domain" description="Chitin-binding type-2" evidence="2">
    <location>
        <begin position="84"/>
        <end position="141"/>
    </location>
</feature>
<dbReference type="SUPFAM" id="SSF57625">
    <property type="entry name" value="Invertebrate chitin-binding proteins"/>
    <property type="match status" value="1"/>
</dbReference>
<organism evidence="3">
    <name type="scientific">Panstrongylus lignarius</name>
    <dbReference type="NCBI Taxonomy" id="156445"/>
    <lineage>
        <taxon>Eukaryota</taxon>
        <taxon>Metazoa</taxon>
        <taxon>Ecdysozoa</taxon>
        <taxon>Arthropoda</taxon>
        <taxon>Hexapoda</taxon>
        <taxon>Insecta</taxon>
        <taxon>Pterygota</taxon>
        <taxon>Neoptera</taxon>
        <taxon>Paraneoptera</taxon>
        <taxon>Hemiptera</taxon>
        <taxon>Heteroptera</taxon>
        <taxon>Panheteroptera</taxon>
        <taxon>Cimicomorpha</taxon>
        <taxon>Reduviidae</taxon>
        <taxon>Triatominae</taxon>
        <taxon>Panstrongylus</taxon>
    </lineage>
</organism>
<dbReference type="GO" id="GO:0008061">
    <property type="term" value="F:chitin binding"/>
    <property type="evidence" value="ECO:0007669"/>
    <property type="project" value="InterPro"/>
</dbReference>